<proteinExistence type="predicted"/>
<evidence type="ECO:0000313" key="1">
    <source>
        <dbReference type="EMBL" id="KAK5953769.1"/>
    </source>
</evidence>
<reference evidence="1 2" key="1">
    <citation type="submission" date="2022-12" db="EMBL/GenBank/DDBJ databases">
        <title>Genomic features and morphological characterization of a novel Knufia sp. strain isolated from spacecraft assembly facility.</title>
        <authorList>
            <person name="Teixeira M."/>
            <person name="Chander A.M."/>
            <person name="Stajich J.E."/>
            <person name="Venkateswaran K."/>
        </authorList>
    </citation>
    <scope>NUCLEOTIDE SEQUENCE [LARGE SCALE GENOMIC DNA]</scope>
    <source>
        <strain evidence="1 2">FJI-L2-BK-P2</strain>
    </source>
</reference>
<evidence type="ECO:0000313" key="2">
    <source>
        <dbReference type="Proteomes" id="UP001316803"/>
    </source>
</evidence>
<name>A0AAN8EEH7_9EURO</name>
<accession>A0AAN8EEH7</accession>
<dbReference type="AlphaFoldDB" id="A0AAN8EEH7"/>
<keyword evidence="2" id="KW-1185">Reference proteome</keyword>
<comment type="caution">
    <text evidence="1">The sequence shown here is derived from an EMBL/GenBank/DDBJ whole genome shotgun (WGS) entry which is preliminary data.</text>
</comment>
<gene>
    <name evidence="1" type="ORF">OHC33_005038</name>
</gene>
<dbReference type="EMBL" id="JAKLMC020000010">
    <property type="protein sequence ID" value="KAK5953769.1"/>
    <property type="molecule type" value="Genomic_DNA"/>
</dbReference>
<sequence length="313" mass="35748">MQEIADNGSNHFRFLELPRELQRKVITEAVIGFTTITLDFGYSEQCQCLLPVYRTTFPAALFLVSRLSNHDTKAVLAKDRGKIVELRSYLLWLYRDPPSASLKSFLIGVSTLRVQQLPLRQLKILVHALPNLRNVEASQPPFLEDYRPRLSKPIGLARNLFRGTSMMSVFSGEMDVVFAAEVQKEILQLMDPKDHIHLQNLCLKIPYRFRIKPIWSREWKDFMFPGPILVFDVSIENGSGVVSKSFANISYLYPHSESCCFAMDSPNSLPKKPLPMFEGINEEVKEVVDDTYMPSPTSRCGGSDMARHRAWFA</sequence>
<organism evidence="1 2">
    <name type="scientific">Knufia fluminis</name>
    <dbReference type="NCBI Taxonomy" id="191047"/>
    <lineage>
        <taxon>Eukaryota</taxon>
        <taxon>Fungi</taxon>
        <taxon>Dikarya</taxon>
        <taxon>Ascomycota</taxon>
        <taxon>Pezizomycotina</taxon>
        <taxon>Eurotiomycetes</taxon>
        <taxon>Chaetothyriomycetidae</taxon>
        <taxon>Chaetothyriales</taxon>
        <taxon>Trichomeriaceae</taxon>
        <taxon>Knufia</taxon>
    </lineage>
</organism>
<dbReference type="Proteomes" id="UP001316803">
    <property type="component" value="Unassembled WGS sequence"/>
</dbReference>
<protein>
    <submittedName>
        <fullName evidence="1">Uncharacterized protein</fullName>
    </submittedName>
</protein>